<accession>F0V7S9</accession>
<dbReference type="EMBL" id="LN714475">
    <property type="protein sequence ID" value="CEL64358.1"/>
    <property type="molecule type" value="Genomic_DNA"/>
</dbReference>
<dbReference type="PROSITE" id="PS50011">
    <property type="entry name" value="PROTEIN_KINASE_DOM"/>
    <property type="match status" value="1"/>
</dbReference>
<reference evidence="3" key="2">
    <citation type="submission" date="2011-03" db="EMBL/GenBank/DDBJ databases">
        <title>Comparative genomics and transcriptomics of Neospora caninum and Toxoplasma gondii.</title>
        <authorList>
            <person name="Reid A.J."/>
            <person name="Sohal A."/>
            <person name="Harris D."/>
            <person name="Quail M."/>
            <person name="Sanders M."/>
            <person name="Berriman M."/>
            <person name="Wastling J.M."/>
            <person name="Pain A."/>
        </authorList>
    </citation>
    <scope>NUCLEOTIDE SEQUENCE</scope>
    <source>
        <strain evidence="3">Liverpool</strain>
    </source>
</reference>
<dbReference type="AlphaFoldDB" id="F0V7S9"/>
<evidence type="ECO:0000313" key="4">
    <source>
        <dbReference type="EMBL" id="CEL64358.1"/>
    </source>
</evidence>
<sequence length="599" mass="67973">MIAALGDDAEPPALEPPTFEGAEATANPRRGEMTSLERDGTLSLETEVKLPAEGRSPPSTYDFSSASSAFQKWASDMGAPRKKVRDLLVVKGEREGKGARRGEGNATDEIAADEGNEIEEVILPPLSKFLENEHYTAVAQVLNGMQDRYEHYLSATVLEETRAFLDKVKDLRSSHIERFNKVVGSNQFAYLRPLRYSRLPRPTREELRGLYPEHNAVAEQHWQNAWGNHFASGEVVKIKRLNMINYGFASATYAVKRVFPYKLDPDDRQSRTLDHDGALKVFLVKRNRIETELAEELLLHQTRAWRFFPPERAEQLAATEGLLIPVSLVKLVDDDEEISRTEDRIDDLLGPKGDVLNAFLLYPRSYACSLKFFLISWGRTDLLIKTAPMKAMISISIQMVYAVASLHSYGLVHGHIRPSSFVMTADGKVLLTDFHTTVEEGSKLSCFHKTVPSDADLNSSPEELECTHHGPGQEFEASFALDAWRLGVSLYKLWCRESWREPKADEPWAEHLSTRQVAFLKAQKRGRTTRSRLDLEHCRTDTPSFILRLIQQFLEPNPDARLTPTDAVKGTGLFRHMERRMQVVHEIRETMMRQRSAEL</sequence>
<proteinExistence type="predicted"/>
<organism evidence="3 5">
    <name type="scientific">Neospora caninum (strain Liverpool)</name>
    <dbReference type="NCBI Taxonomy" id="572307"/>
    <lineage>
        <taxon>Eukaryota</taxon>
        <taxon>Sar</taxon>
        <taxon>Alveolata</taxon>
        <taxon>Apicomplexa</taxon>
        <taxon>Conoidasida</taxon>
        <taxon>Coccidia</taxon>
        <taxon>Eucoccidiorida</taxon>
        <taxon>Eimeriorina</taxon>
        <taxon>Sarcocystidae</taxon>
        <taxon>Neospora</taxon>
    </lineage>
</organism>
<dbReference type="Pfam" id="PF14531">
    <property type="entry name" value="Kinase-like"/>
    <property type="match status" value="1"/>
</dbReference>
<reference evidence="3" key="1">
    <citation type="submission" date="2011-02" db="EMBL/GenBank/DDBJ databases">
        <authorList>
            <person name="Aslett M."/>
        </authorList>
    </citation>
    <scope>NUCLEOTIDE SEQUENCE</scope>
    <source>
        <strain evidence="3">Liverpool</strain>
    </source>
</reference>
<keyword evidence="4" id="KW-0418">Kinase</keyword>
<dbReference type="GeneID" id="13445819"/>
<dbReference type="Gene3D" id="1.10.510.10">
    <property type="entry name" value="Transferase(Phosphotransferase) domain 1"/>
    <property type="match status" value="1"/>
</dbReference>
<dbReference type="InterPro" id="IPR011009">
    <property type="entry name" value="Kinase-like_dom_sf"/>
</dbReference>
<reference evidence="5" key="3">
    <citation type="journal article" date="2012" name="PLoS Pathog.">
        <title>Comparative genomics of the apicomplexan parasites Toxoplasma gondii and Neospora caninum: Coccidia differing in host range and transmission strategy.</title>
        <authorList>
            <person name="Reid A.J."/>
            <person name="Vermont S.J."/>
            <person name="Cotton J.A."/>
            <person name="Harris D."/>
            <person name="Hill-Cawthorne G.A."/>
            <person name="Konen-Waisman S."/>
            <person name="Latham S.M."/>
            <person name="Mourier T."/>
            <person name="Norton R."/>
            <person name="Quail M.A."/>
            <person name="Sanders M."/>
            <person name="Shanmugam D."/>
            <person name="Sohal A."/>
            <person name="Wasmuth J.D."/>
            <person name="Brunk B."/>
            <person name="Grigg M.E."/>
            <person name="Howard J.C."/>
            <person name="Parkinson J."/>
            <person name="Roos D.S."/>
            <person name="Trees A.J."/>
            <person name="Berriman M."/>
            <person name="Pain A."/>
            <person name="Wastling J.M."/>
        </authorList>
    </citation>
    <scope>NUCLEOTIDE SEQUENCE [LARGE SCALE GENOMIC DNA]</scope>
    <source>
        <strain evidence="5">Liverpool</strain>
    </source>
</reference>
<dbReference type="InParanoid" id="F0V7S9"/>
<dbReference type="eggNOG" id="ENOG502QZA8">
    <property type="taxonomic scope" value="Eukaryota"/>
</dbReference>
<feature type="domain" description="Protein kinase" evidence="2">
    <location>
        <begin position="238"/>
        <end position="574"/>
    </location>
</feature>
<dbReference type="VEuPathDB" id="ToxoDB:NCLIV_002580"/>
<dbReference type="Proteomes" id="UP000007494">
    <property type="component" value="Chromosome Ib"/>
</dbReference>
<dbReference type="EMBL" id="FR823381">
    <property type="protein sequence ID" value="CBZ49770.1"/>
    <property type="molecule type" value="Genomic_DNA"/>
</dbReference>
<dbReference type="GO" id="GO:0005524">
    <property type="term" value="F:ATP binding"/>
    <property type="evidence" value="ECO:0007669"/>
    <property type="project" value="InterPro"/>
</dbReference>
<dbReference type="SMART" id="SM00220">
    <property type="entry name" value="S_TKc"/>
    <property type="match status" value="1"/>
</dbReference>
<feature type="compositionally biased region" description="Basic and acidic residues" evidence="1">
    <location>
        <begin position="29"/>
        <end position="52"/>
    </location>
</feature>
<evidence type="ECO:0000313" key="3">
    <source>
        <dbReference type="EMBL" id="CBZ49770.1"/>
    </source>
</evidence>
<keyword evidence="4" id="KW-0808">Transferase</keyword>
<name>F0V7S9_NEOCL</name>
<dbReference type="OrthoDB" id="4062651at2759"/>
<dbReference type="SUPFAM" id="SSF56112">
    <property type="entry name" value="Protein kinase-like (PK-like)"/>
    <property type="match status" value="1"/>
</dbReference>
<protein>
    <submittedName>
        <fullName evidence="4">Rhoptry kinase family protein ROP36 (Incomplete catalytic triad), putative</fullName>
    </submittedName>
</protein>
<keyword evidence="5" id="KW-1185">Reference proteome</keyword>
<dbReference type="InterPro" id="IPR000719">
    <property type="entry name" value="Prot_kinase_dom"/>
</dbReference>
<feature type="region of interest" description="Disordered" evidence="1">
    <location>
        <begin position="1"/>
        <end position="64"/>
    </location>
</feature>
<reference evidence="4" key="4">
    <citation type="journal article" date="2015" name="PLoS ONE">
        <title>Comprehensive Evaluation of Toxoplasma gondii VEG and Neospora caninum LIV Genomes with Tachyzoite Stage Transcriptome and Proteome Defines Novel Transcript Features.</title>
        <authorList>
            <person name="Ramaprasad A."/>
            <person name="Mourier T."/>
            <person name="Naeem R."/>
            <person name="Malas T.B."/>
            <person name="Moussa E."/>
            <person name="Panigrahi A."/>
            <person name="Vermont S.J."/>
            <person name="Otto T.D."/>
            <person name="Wastling J."/>
            <person name="Pain A."/>
        </authorList>
    </citation>
    <scope>NUCLEOTIDE SEQUENCE</scope>
    <source>
        <strain evidence="4">Liverpool</strain>
    </source>
</reference>
<dbReference type="Gene3D" id="3.30.200.20">
    <property type="entry name" value="Phosphorylase Kinase, domain 1"/>
    <property type="match status" value="1"/>
</dbReference>
<evidence type="ECO:0000259" key="2">
    <source>
        <dbReference type="PROSITE" id="PS50011"/>
    </source>
</evidence>
<dbReference type="InterPro" id="IPR027916">
    <property type="entry name" value="Kinase-like_dom_ROP"/>
</dbReference>
<evidence type="ECO:0000313" key="5">
    <source>
        <dbReference type="Proteomes" id="UP000007494"/>
    </source>
</evidence>
<evidence type="ECO:0000256" key="1">
    <source>
        <dbReference type="SAM" id="MobiDB-lite"/>
    </source>
</evidence>
<gene>
    <name evidence="4" type="ORF">BN1204_002580</name>
    <name evidence="3" type="ORF">NCLIV_002580</name>
</gene>
<dbReference type="RefSeq" id="XP_003879805.1">
    <property type="nucleotide sequence ID" value="XM_003879756.1"/>
</dbReference>
<dbReference type="GO" id="GO:0004672">
    <property type="term" value="F:protein kinase activity"/>
    <property type="evidence" value="ECO:0007669"/>
    <property type="project" value="InterPro"/>
</dbReference>
<dbReference type="OMA" id="ELECTHH"/>